<keyword evidence="6" id="KW-1185">Reference proteome</keyword>
<dbReference type="PANTHER" id="PTHR22916">
    <property type="entry name" value="GLYCOSYLTRANSFERASE"/>
    <property type="match status" value="1"/>
</dbReference>
<dbReference type="EMBL" id="VSTF01000002">
    <property type="protein sequence ID" value="TYL61082.1"/>
    <property type="molecule type" value="Genomic_DNA"/>
</dbReference>
<dbReference type="AlphaFoldDB" id="A0A0M6WWS9"/>
<reference evidence="6" key="2">
    <citation type="submission" date="2015-05" db="EMBL/GenBank/DDBJ databases">
        <authorList>
            <consortium name="Pathogen Informatics"/>
        </authorList>
    </citation>
    <scope>NUCLEOTIDE SEQUENCE [LARGE SCALE GENOMIC DNA]</scope>
    <source>
        <strain evidence="6">T1-815</strain>
    </source>
</reference>
<evidence type="ECO:0000256" key="2">
    <source>
        <dbReference type="ARBA" id="ARBA00022679"/>
    </source>
</evidence>
<feature type="domain" description="Glycosyltransferase 2-like" evidence="3">
    <location>
        <begin position="8"/>
        <end position="157"/>
    </location>
</feature>
<dbReference type="GO" id="GO:0016757">
    <property type="term" value="F:glycosyltransferase activity"/>
    <property type="evidence" value="ECO:0007669"/>
    <property type="project" value="UniProtKB-KW"/>
</dbReference>
<protein>
    <submittedName>
        <fullName evidence="4">Glycosyltransferase Family 2-like b-glycosyltransferase</fullName>
    </submittedName>
    <submittedName>
        <fullName evidence="5">Glycosyltransferase family 2 protein</fullName>
    </submittedName>
</protein>
<dbReference type="SUPFAM" id="SSF53448">
    <property type="entry name" value="Nucleotide-diphospho-sugar transferases"/>
    <property type="match status" value="1"/>
</dbReference>
<dbReference type="InterPro" id="IPR001173">
    <property type="entry name" value="Glyco_trans_2-like"/>
</dbReference>
<evidence type="ECO:0000313" key="5">
    <source>
        <dbReference type="EMBL" id="TYL61082.1"/>
    </source>
</evidence>
<name>A0A0M6WWS9_9FIRM</name>
<sequence>MKEKPFISIIIPAYNAETTLKRCVRSVLIQDYEEYEIIIVDDGSKDETSAICDWYEKKYKAVQVIHSENKGVSSARNLGLEKAMGDYILFLDADDQLVSDALNTLAAHTANAEWIIGNYFLVEEEKNRRIAHQMYFNEGVHEGKWNELPELASNRLFHFIWGKLYDRHIIQQFQLRFNENMSYGEDILFNTYYYTHIKHFVALNTAVYAYSCHLTTGLSNQPQLDEWKTQKRICQEMQRVLQKEDEMSADIKARMNHFYYAQCIASVERAVCEGNKQEVKRICHSRFFRELLEKEKQLKQICGIDYFLLKRNKGSFYCWLHSVYVKFKNLKELRSR</sequence>
<evidence type="ECO:0000313" key="4">
    <source>
        <dbReference type="EMBL" id="CRL41167.1"/>
    </source>
</evidence>
<dbReference type="Proteomes" id="UP000049472">
    <property type="component" value="Unassembled WGS sequence"/>
</dbReference>
<evidence type="ECO:0000313" key="6">
    <source>
        <dbReference type="Proteomes" id="UP000049472"/>
    </source>
</evidence>
<gene>
    <name evidence="5" type="ORF">FYL31_01995</name>
    <name evidence="4" type="ORF">T1815_25921</name>
</gene>
<dbReference type="RefSeq" id="WP_055062514.1">
    <property type="nucleotide sequence ID" value="NZ_CVRQ01000029.1"/>
</dbReference>
<organism evidence="4 6">
    <name type="scientific">Agathobacter rectalis</name>
    <dbReference type="NCBI Taxonomy" id="39491"/>
    <lineage>
        <taxon>Bacteria</taxon>
        <taxon>Bacillati</taxon>
        <taxon>Bacillota</taxon>
        <taxon>Clostridia</taxon>
        <taxon>Lachnospirales</taxon>
        <taxon>Lachnospiraceae</taxon>
        <taxon>Agathobacter</taxon>
    </lineage>
</organism>
<evidence type="ECO:0000313" key="7">
    <source>
        <dbReference type="Proteomes" id="UP000324327"/>
    </source>
</evidence>
<dbReference type="CDD" id="cd00761">
    <property type="entry name" value="Glyco_tranf_GTA_type"/>
    <property type="match status" value="1"/>
</dbReference>
<reference evidence="5 7" key="3">
    <citation type="submission" date="2019-08" db="EMBL/GenBank/DDBJ databases">
        <authorList>
            <person name="Duncan S."/>
            <person name="Walker A."/>
        </authorList>
    </citation>
    <scope>NUCLEOTIDE SEQUENCE [LARGE SCALE GENOMIC DNA]</scope>
    <source>
        <strain evidence="5 7">T3WBe13</strain>
    </source>
</reference>
<dbReference type="PANTHER" id="PTHR22916:SF51">
    <property type="entry name" value="GLYCOSYLTRANSFERASE EPSH-RELATED"/>
    <property type="match status" value="1"/>
</dbReference>
<proteinExistence type="predicted"/>
<reference evidence="4" key="1">
    <citation type="submission" date="2015-05" db="EMBL/GenBank/DDBJ databases">
        <authorList>
            <person name="Wang D.B."/>
            <person name="Wang M."/>
        </authorList>
    </citation>
    <scope>NUCLEOTIDE SEQUENCE [LARGE SCALE GENOMIC DNA]</scope>
    <source>
        <strain evidence="4">T1-815</strain>
    </source>
</reference>
<keyword evidence="1" id="KW-0328">Glycosyltransferase</keyword>
<reference evidence="5 7" key="4">
    <citation type="submission" date="2019-09" db="EMBL/GenBank/DDBJ databases">
        <title>Strain-level analysis of Eubacterium rectale using genomes from metagenomes.</title>
        <authorList>
            <person name="Karcher N."/>
            <person name="Segata N."/>
        </authorList>
    </citation>
    <scope>NUCLEOTIDE SEQUENCE [LARGE SCALE GENOMIC DNA]</scope>
    <source>
        <strain evidence="5 7">T3WBe13</strain>
    </source>
</reference>
<accession>A0A0M6WWS9</accession>
<dbReference type="Proteomes" id="UP000324327">
    <property type="component" value="Unassembled WGS sequence"/>
</dbReference>
<dbReference type="Gene3D" id="3.90.550.10">
    <property type="entry name" value="Spore Coat Polysaccharide Biosynthesis Protein SpsA, Chain A"/>
    <property type="match status" value="1"/>
</dbReference>
<evidence type="ECO:0000256" key="1">
    <source>
        <dbReference type="ARBA" id="ARBA00022676"/>
    </source>
</evidence>
<dbReference type="InterPro" id="IPR029044">
    <property type="entry name" value="Nucleotide-diphossugar_trans"/>
</dbReference>
<evidence type="ECO:0000259" key="3">
    <source>
        <dbReference type="Pfam" id="PF00535"/>
    </source>
</evidence>
<dbReference type="Pfam" id="PF00535">
    <property type="entry name" value="Glycos_transf_2"/>
    <property type="match status" value="1"/>
</dbReference>
<dbReference type="EMBL" id="CVRQ01000029">
    <property type="protein sequence ID" value="CRL41167.1"/>
    <property type="molecule type" value="Genomic_DNA"/>
</dbReference>
<keyword evidence="2 4" id="KW-0808">Transferase</keyword>